<organism evidence="5 6">
    <name type="scientific">Trichogramma brassicae</name>
    <dbReference type="NCBI Taxonomy" id="86971"/>
    <lineage>
        <taxon>Eukaryota</taxon>
        <taxon>Metazoa</taxon>
        <taxon>Ecdysozoa</taxon>
        <taxon>Arthropoda</taxon>
        <taxon>Hexapoda</taxon>
        <taxon>Insecta</taxon>
        <taxon>Pterygota</taxon>
        <taxon>Neoptera</taxon>
        <taxon>Endopterygota</taxon>
        <taxon>Hymenoptera</taxon>
        <taxon>Apocrita</taxon>
        <taxon>Proctotrupomorpha</taxon>
        <taxon>Chalcidoidea</taxon>
        <taxon>Trichogrammatidae</taxon>
        <taxon>Trichogramma</taxon>
    </lineage>
</organism>
<dbReference type="Gene3D" id="1.25.40.20">
    <property type="entry name" value="Ankyrin repeat-containing domain"/>
    <property type="match status" value="1"/>
</dbReference>
<keyword evidence="1" id="KW-1015">Disulfide bond</keyword>
<dbReference type="PANTHER" id="PTHR24252:SF8">
    <property type="entry name" value="ACROSIN"/>
    <property type="match status" value="1"/>
</dbReference>
<dbReference type="SUPFAM" id="SSF48403">
    <property type="entry name" value="Ankyrin repeat"/>
    <property type="match status" value="1"/>
</dbReference>
<evidence type="ECO:0000313" key="5">
    <source>
        <dbReference type="EMBL" id="CAB0042965.1"/>
    </source>
</evidence>
<dbReference type="Pfam" id="PF12796">
    <property type="entry name" value="Ank_2"/>
    <property type="match status" value="1"/>
</dbReference>
<dbReference type="PROSITE" id="PS00134">
    <property type="entry name" value="TRYPSIN_HIS"/>
    <property type="match status" value="1"/>
</dbReference>
<dbReference type="InterPro" id="IPR043504">
    <property type="entry name" value="Peptidase_S1_PA_chymotrypsin"/>
</dbReference>
<dbReference type="InterPro" id="IPR001254">
    <property type="entry name" value="Trypsin_dom"/>
</dbReference>
<evidence type="ECO:0000259" key="4">
    <source>
        <dbReference type="PROSITE" id="PS50240"/>
    </source>
</evidence>
<dbReference type="InterPro" id="IPR018114">
    <property type="entry name" value="TRYPSIN_HIS"/>
</dbReference>
<dbReference type="EMBL" id="CADCXV010001250">
    <property type="protein sequence ID" value="CAB0042965.1"/>
    <property type="molecule type" value="Genomic_DNA"/>
</dbReference>
<evidence type="ECO:0000256" key="1">
    <source>
        <dbReference type="ARBA" id="ARBA00023157"/>
    </source>
</evidence>
<evidence type="ECO:0000256" key="3">
    <source>
        <dbReference type="SAM" id="MobiDB-lite"/>
    </source>
</evidence>
<dbReference type="AlphaFoldDB" id="A0A6H5J059"/>
<dbReference type="PROSITE" id="PS50088">
    <property type="entry name" value="ANK_REPEAT"/>
    <property type="match status" value="2"/>
</dbReference>
<name>A0A6H5J059_9HYME</name>
<gene>
    <name evidence="5" type="ORF">TBRA_LOCUS14553</name>
</gene>
<dbReference type="GO" id="GO:0006508">
    <property type="term" value="P:proteolysis"/>
    <property type="evidence" value="ECO:0007669"/>
    <property type="project" value="InterPro"/>
</dbReference>
<dbReference type="GO" id="GO:0004252">
    <property type="term" value="F:serine-type endopeptidase activity"/>
    <property type="evidence" value="ECO:0007669"/>
    <property type="project" value="InterPro"/>
</dbReference>
<feature type="region of interest" description="Disordered" evidence="3">
    <location>
        <begin position="626"/>
        <end position="647"/>
    </location>
</feature>
<protein>
    <recommendedName>
        <fullName evidence="4">Peptidase S1 domain-containing protein</fullName>
    </recommendedName>
</protein>
<dbReference type="SMART" id="SM00248">
    <property type="entry name" value="ANK"/>
    <property type="match status" value="5"/>
</dbReference>
<dbReference type="SMART" id="SM00020">
    <property type="entry name" value="Tryp_SPc"/>
    <property type="match status" value="1"/>
</dbReference>
<evidence type="ECO:0000313" key="6">
    <source>
        <dbReference type="Proteomes" id="UP000479190"/>
    </source>
</evidence>
<dbReference type="PROSITE" id="PS50240">
    <property type="entry name" value="TRYPSIN_DOM"/>
    <property type="match status" value="1"/>
</dbReference>
<dbReference type="Pfam" id="PF00089">
    <property type="entry name" value="Trypsin"/>
    <property type="match status" value="2"/>
</dbReference>
<keyword evidence="2" id="KW-0040">ANK repeat</keyword>
<dbReference type="SUPFAM" id="SSF50494">
    <property type="entry name" value="Trypsin-like serine proteases"/>
    <property type="match status" value="2"/>
</dbReference>
<feature type="repeat" description="ANK" evidence="2">
    <location>
        <begin position="868"/>
        <end position="900"/>
    </location>
</feature>
<accession>A0A6H5J059</accession>
<evidence type="ECO:0000256" key="2">
    <source>
        <dbReference type="PROSITE-ProRule" id="PRU00023"/>
    </source>
</evidence>
<dbReference type="PROSITE" id="PS50297">
    <property type="entry name" value="ANK_REP_REGION"/>
    <property type="match status" value="2"/>
</dbReference>
<feature type="domain" description="Peptidase S1" evidence="4">
    <location>
        <begin position="380"/>
        <end position="701"/>
    </location>
</feature>
<dbReference type="Proteomes" id="UP000479190">
    <property type="component" value="Unassembled WGS sequence"/>
</dbReference>
<dbReference type="Gene3D" id="2.40.10.10">
    <property type="entry name" value="Trypsin-like serine proteases"/>
    <property type="match status" value="2"/>
</dbReference>
<dbReference type="OrthoDB" id="539213at2759"/>
<feature type="repeat" description="ANK" evidence="2">
    <location>
        <begin position="951"/>
        <end position="983"/>
    </location>
</feature>
<sequence>MVIKQILLINFTSILDDVHIITAAHCVYDKSFRKIKNLRITVVAGTTDLGNISSGIYRYVEYTIIPTSFNINSAVDDIAILQIYIPIRKTHELRQVNRRSRYHAKSIAKSAVHRIMTLPMSVSIATCSLLISIRDVFNANTTIDTQAMHKCVRACTRARVYSNRKVRECKDEVCRNYKRDMYVYLVLSAVAAAVARAHYYVYIRCDGVTSDDDCIMRLRFLTHPLPLKDEHQRIRAVNLPAVNQYLSGYTNTQYATMSGFGTYQQTVDPFSGKITKGGSSPVLKYTFGRINTLLPGYEHLCGANQVCVTPWNPNREGEDGGICQLRRPLPLNFESQRIRAVNLPTVNQYLPGSTNTRFATVSGFGSFNQISARTNIAPRIMGGQFAPSRRFLHQVSLQMIGKGCSFHQCGGSIIDSMHVITAAHCVTDKNTYKLNNVPITIVAGATDLRDKRSGIYRDVEFTYIPKSYSSNFPGYYHDDIAILRRSSGHHWRQNHRHQQFHDGPMSRSAPICSTAADSFNCAKIKRKFIVAQILQCTQVLLQRVTNLAIRLNNAARCGTRIFDMKCCLSTLFYQLFNRIKISKFIFRPGAKKKVGHLLVLQDTGVVDGNVIRKIAPHIVALTPVREKDKSKGDGRHRMRQRERERERGVSFGIGGNARIEGNQRNRELMYGKRQAANICVCVRADCIHIYTRLMWISRITKSFTSCTCATRETIARQKIPLRPRRINARRRRCARSKFIIFGASRWREFATAEHRFSRERSPLDDTMCYMSRSIRTLYLLEDNDVNIHEYAIEDGTSAIHYLCDEFEDRGLFHLSHGHTKKFIDVLLKNPNENYRDAYGFTYFHAACMIGDETTVLRFVAECANIGTYRRWPLHLAARYRHEYIVYVLLEYGANPNQPEHDERSTPLHALAYRCPCDCSTNLKYCGERKPVDKIVGMLVEKGANLEARDRRGETPLQSAVAHFDAGLVAALLKHGASLDALNEDRIFGARLTKFELRNYPFALDVIETTRVLLAAGHRLDLYGRLKMLKWWMRIRANDIDLSFTRFVEYKKGLPYRAIPSHASILREYCFYMEPKTRKKLQHIKYPSVLPTKDFSRESFPDLASECDTEIEILSNIFPVKDASLYEICKMNFNEGYSILKEAKNWCMPNEILHALKHFRLTVKRHIANIWIRPQLELFIADLFMTEYCKLNLPYDCCLEVAKNMDYEELFRMCKLTQEHHLEYPLRRSERLRAQRQLKQA</sequence>
<proteinExistence type="predicted"/>
<dbReference type="InterPro" id="IPR036770">
    <property type="entry name" value="Ankyrin_rpt-contain_sf"/>
</dbReference>
<dbReference type="InterPro" id="IPR009003">
    <property type="entry name" value="Peptidase_S1_PA"/>
</dbReference>
<dbReference type="PANTHER" id="PTHR24252">
    <property type="entry name" value="ACROSIN-RELATED"/>
    <property type="match status" value="1"/>
</dbReference>
<dbReference type="InterPro" id="IPR002110">
    <property type="entry name" value="Ankyrin_rpt"/>
</dbReference>
<reference evidence="5 6" key="1">
    <citation type="submission" date="2020-02" db="EMBL/GenBank/DDBJ databases">
        <authorList>
            <person name="Ferguson B K."/>
        </authorList>
    </citation>
    <scope>NUCLEOTIDE SEQUENCE [LARGE SCALE GENOMIC DNA]</scope>
</reference>
<keyword evidence="6" id="KW-1185">Reference proteome</keyword>